<dbReference type="InterPro" id="IPR036259">
    <property type="entry name" value="MFS_trans_sf"/>
</dbReference>
<keyword evidence="4" id="KW-0571">Peptide transport</keyword>
<dbReference type="GO" id="GO:0022857">
    <property type="term" value="F:transmembrane transporter activity"/>
    <property type="evidence" value="ECO:0007669"/>
    <property type="project" value="InterPro"/>
</dbReference>
<dbReference type="Proteomes" id="UP001331761">
    <property type="component" value="Unassembled WGS sequence"/>
</dbReference>
<dbReference type="PANTHER" id="PTHR11654">
    <property type="entry name" value="OLIGOPEPTIDE TRANSPORTER-RELATED"/>
    <property type="match status" value="1"/>
</dbReference>
<protein>
    <submittedName>
        <fullName evidence="8">Peptide transporter family 1 like</fullName>
    </submittedName>
</protein>
<dbReference type="Gene3D" id="1.20.1250.20">
    <property type="entry name" value="MFS general substrate transporter like domains"/>
    <property type="match status" value="1"/>
</dbReference>
<organism evidence="8 9">
    <name type="scientific">Trichostrongylus colubriformis</name>
    <name type="common">Black scour worm</name>
    <dbReference type="NCBI Taxonomy" id="6319"/>
    <lineage>
        <taxon>Eukaryota</taxon>
        <taxon>Metazoa</taxon>
        <taxon>Ecdysozoa</taxon>
        <taxon>Nematoda</taxon>
        <taxon>Chromadorea</taxon>
        <taxon>Rhabditida</taxon>
        <taxon>Rhabditina</taxon>
        <taxon>Rhabditomorpha</taxon>
        <taxon>Strongyloidea</taxon>
        <taxon>Trichostrongylidae</taxon>
        <taxon>Trichostrongylus</taxon>
    </lineage>
</organism>
<sequence length="163" mass="18225">MVVRVANQTVYRAQSEEKMKDVVIVNIEYAACCVGAYSYSVRKKRKLLDGVSFTKNQMGGVYAMVITGTDSTYETLATTVHTIAPENRVSILWQIPQYFVITVAEILFSVSGLEFAYQEASVQMKAVVQAIWLLTNAIGNIIIMAIGISAFTENLVRFTYLRF</sequence>
<dbReference type="EMBL" id="WIXE01001075">
    <property type="protein sequence ID" value="KAK5986030.1"/>
    <property type="molecule type" value="Genomic_DNA"/>
</dbReference>
<dbReference type="GO" id="GO:0015833">
    <property type="term" value="P:peptide transport"/>
    <property type="evidence" value="ECO:0007669"/>
    <property type="project" value="UniProtKB-KW"/>
</dbReference>
<evidence type="ECO:0000313" key="9">
    <source>
        <dbReference type="Proteomes" id="UP001331761"/>
    </source>
</evidence>
<reference evidence="8 9" key="1">
    <citation type="submission" date="2019-10" db="EMBL/GenBank/DDBJ databases">
        <title>Assembly and Annotation for the nematode Trichostrongylus colubriformis.</title>
        <authorList>
            <person name="Martin J."/>
        </authorList>
    </citation>
    <scope>NUCLEOTIDE SEQUENCE [LARGE SCALE GENOMIC DNA]</scope>
    <source>
        <strain evidence="8">G859</strain>
        <tissue evidence="8">Whole worm</tissue>
    </source>
</reference>
<evidence type="ECO:0000256" key="6">
    <source>
        <dbReference type="ARBA" id="ARBA00023136"/>
    </source>
</evidence>
<comment type="similarity">
    <text evidence="2">Belongs to the major facilitator superfamily. Proton-dependent oligopeptide transporter (POT/PTR) (TC 2.A.17) family.</text>
</comment>
<comment type="caution">
    <text evidence="8">The sequence shown here is derived from an EMBL/GenBank/DDBJ whole genome shotgun (WGS) entry which is preliminary data.</text>
</comment>
<evidence type="ECO:0000256" key="5">
    <source>
        <dbReference type="ARBA" id="ARBA00022989"/>
    </source>
</evidence>
<keyword evidence="3 7" id="KW-0812">Transmembrane</keyword>
<feature type="transmembrane region" description="Helical" evidence="7">
    <location>
        <begin position="130"/>
        <end position="152"/>
    </location>
</feature>
<gene>
    <name evidence="8" type="ORF">GCK32_018228</name>
</gene>
<keyword evidence="6 7" id="KW-0472">Membrane</keyword>
<feature type="transmembrane region" description="Helical" evidence="7">
    <location>
        <begin position="98"/>
        <end position="118"/>
    </location>
</feature>
<proteinExistence type="inferred from homology"/>
<dbReference type="InterPro" id="IPR000109">
    <property type="entry name" value="POT_fam"/>
</dbReference>
<evidence type="ECO:0000313" key="8">
    <source>
        <dbReference type="EMBL" id="KAK5986030.1"/>
    </source>
</evidence>
<name>A0AAN8G4J1_TRICO</name>
<dbReference type="AlphaFoldDB" id="A0AAN8G4J1"/>
<dbReference type="Pfam" id="PF00854">
    <property type="entry name" value="PTR2"/>
    <property type="match status" value="1"/>
</dbReference>
<keyword evidence="5 7" id="KW-1133">Transmembrane helix</keyword>
<evidence type="ECO:0000256" key="4">
    <source>
        <dbReference type="ARBA" id="ARBA00022856"/>
    </source>
</evidence>
<evidence type="ECO:0000256" key="1">
    <source>
        <dbReference type="ARBA" id="ARBA00004141"/>
    </source>
</evidence>
<keyword evidence="4" id="KW-0653">Protein transport</keyword>
<dbReference type="GO" id="GO:0016020">
    <property type="term" value="C:membrane"/>
    <property type="evidence" value="ECO:0007669"/>
    <property type="project" value="UniProtKB-SubCell"/>
</dbReference>
<keyword evidence="9" id="KW-1185">Reference proteome</keyword>
<evidence type="ECO:0000256" key="7">
    <source>
        <dbReference type="SAM" id="Phobius"/>
    </source>
</evidence>
<keyword evidence="4" id="KW-0813">Transport</keyword>
<evidence type="ECO:0000256" key="2">
    <source>
        <dbReference type="ARBA" id="ARBA00005982"/>
    </source>
</evidence>
<accession>A0AAN8G4J1</accession>
<comment type="subcellular location">
    <subcellularLocation>
        <location evidence="1">Membrane</location>
        <topology evidence="1">Multi-pass membrane protein</topology>
    </subcellularLocation>
</comment>
<evidence type="ECO:0000256" key="3">
    <source>
        <dbReference type="ARBA" id="ARBA00022692"/>
    </source>
</evidence>